<dbReference type="Gene3D" id="1.10.600.10">
    <property type="entry name" value="Farnesyl Diphosphate Synthase"/>
    <property type="match status" value="1"/>
</dbReference>
<keyword evidence="4" id="KW-0456">Lyase</keyword>
<feature type="domain" description="Terpene synthase N-terminal" evidence="5">
    <location>
        <begin position="83"/>
        <end position="254"/>
    </location>
</feature>
<evidence type="ECO:0000259" key="5">
    <source>
        <dbReference type="Pfam" id="PF01397"/>
    </source>
</evidence>
<dbReference type="GO" id="GO:0120251">
    <property type="term" value="P:hydrocarbon biosynthetic process"/>
    <property type="evidence" value="ECO:0007669"/>
    <property type="project" value="UniProtKB-ARBA"/>
</dbReference>
<comment type="caution">
    <text evidence="7">The sequence shown here is derived from an EMBL/GenBank/DDBJ whole genome shotgun (WGS) entry which is preliminary data.</text>
</comment>
<accession>A0AAV0JL18</accession>
<dbReference type="InterPro" id="IPR044814">
    <property type="entry name" value="Terpene_cyclase_plant_C1"/>
</dbReference>
<dbReference type="InterPro" id="IPR036965">
    <property type="entry name" value="Terpene_synth_N_sf"/>
</dbReference>
<dbReference type="Pfam" id="PF03936">
    <property type="entry name" value="Terpene_synth_C"/>
    <property type="match status" value="1"/>
</dbReference>
<evidence type="ECO:0000259" key="6">
    <source>
        <dbReference type="Pfam" id="PF03936"/>
    </source>
</evidence>
<dbReference type="AlphaFoldDB" id="A0AAV0JL18"/>
<dbReference type="SFLD" id="SFLDS00005">
    <property type="entry name" value="Isoprenoid_Synthase_Type_I"/>
    <property type="match status" value="1"/>
</dbReference>
<name>A0AAV0JL18_9ROSI</name>
<evidence type="ECO:0000256" key="1">
    <source>
        <dbReference type="ARBA" id="ARBA00001946"/>
    </source>
</evidence>
<dbReference type="SFLD" id="SFLDG01019">
    <property type="entry name" value="Terpene_Cyclase_Like_1_C_Termi"/>
    <property type="match status" value="1"/>
</dbReference>
<dbReference type="InterPro" id="IPR008949">
    <property type="entry name" value="Isoprenoid_synthase_dom_sf"/>
</dbReference>
<evidence type="ECO:0000256" key="2">
    <source>
        <dbReference type="ARBA" id="ARBA00022723"/>
    </source>
</evidence>
<dbReference type="GO" id="GO:0000287">
    <property type="term" value="F:magnesium ion binding"/>
    <property type="evidence" value="ECO:0007669"/>
    <property type="project" value="InterPro"/>
</dbReference>
<dbReference type="CDD" id="cd00684">
    <property type="entry name" value="Terpene_cyclase_plant_C1"/>
    <property type="match status" value="1"/>
</dbReference>
<reference evidence="7" key="1">
    <citation type="submission" date="2022-08" db="EMBL/GenBank/DDBJ databases">
        <authorList>
            <person name="Gutierrez-Valencia J."/>
        </authorList>
    </citation>
    <scope>NUCLEOTIDE SEQUENCE</scope>
</reference>
<protein>
    <submittedName>
        <fullName evidence="7">Uncharacterized protein</fullName>
    </submittedName>
</protein>
<evidence type="ECO:0000313" key="7">
    <source>
        <dbReference type="EMBL" id="CAI0409454.1"/>
    </source>
</evidence>
<dbReference type="SUPFAM" id="SSF48239">
    <property type="entry name" value="Terpenoid cyclases/Protein prenyltransferases"/>
    <property type="match status" value="1"/>
</dbReference>
<evidence type="ECO:0000256" key="4">
    <source>
        <dbReference type="ARBA" id="ARBA00023239"/>
    </source>
</evidence>
<dbReference type="InterPro" id="IPR034741">
    <property type="entry name" value="Terpene_cyclase-like_1_C"/>
</dbReference>
<sequence length="610" mass="69267">MQTGSQPAISSNYVLSIDMSLQSNAVPPAASPDAGGDRRILQSAVFDDTIWGDHFLATRRRSDHTTASHDGVIVANQSLQGHPTPEHESREYEVLKEEVQRMVTVGVGDNDEAAMFKKLRLIDAIQRLGVGYHFKEEIEKAIENVHVLGGESFIDTYKHIDLHHAALWFRLLRQQGFGVSSDVFRKFKDHEGKFKESLAFDGQGLLSLYEAAHVAIHGEDILDEALSFTTKNLKLIVQDHRTSSSFKKQVEFSLALPMWKCVPRTLARHCIDVYSELDDQQASHDETVTLKFAKLDFNMVQRVHQEELHELTMSTRFPYARDRLAECYFWINTVYPEPKHRVGRIILTKCGAVLTLLDDFYDNFGDYKQLKILTEAIQRMDISALEELPDIMKEAYRVVIVNLFEEMEQAIISGTGPTYGIDYCKQEFKNWCGSLLAEARWRSDCHVPSLEEYLKHANITSSYFFVCASAYLGIGPELATREAFEWVTSKTNKMVMASASICRVQNDIMSYPLEQERLHVASAVQCYVKEHGVSDEEAIQVLLGRISDAWKDMTEVMCCHKPTPFPTPLLSPVINFARSISVIYLKADAFTYPQLLKERIAALFVHPVPL</sequence>
<proteinExistence type="predicted"/>
<dbReference type="InterPro" id="IPR050148">
    <property type="entry name" value="Terpene_synthase-like"/>
</dbReference>
<dbReference type="Gene3D" id="1.50.10.130">
    <property type="entry name" value="Terpene synthase, N-terminal domain"/>
    <property type="match status" value="1"/>
</dbReference>
<dbReference type="EMBL" id="CAMGYJ010000005">
    <property type="protein sequence ID" value="CAI0409454.1"/>
    <property type="molecule type" value="Genomic_DNA"/>
</dbReference>
<keyword evidence="8" id="KW-1185">Reference proteome</keyword>
<dbReference type="InterPro" id="IPR008930">
    <property type="entry name" value="Terpenoid_cyclase/PrenylTrfase"/>
</dbReference>
<feature type="domain" description="Terpene synthase metal-binding" evidence="6">
    <location>
        <begin position="310"/>
        <end position="552"/>
    </location>
</feature>
<keyword evidence="3" id="KW-0460">Magnesium</keyword>
<comment type="cofactor">
    <cofactor evidence="1">
        <name>Mg(2+)</name>
        <dbReference type="ChEBI" id="CHEBI:18420"/>
    </cofactor>
</comment>
<organism evidence="7 8">
    <name type="scientific">Linum tenue</name>
    <dbReference type="NCBI Taxonomy" id="586396"/>
    <lineage>
        <taxon>Eukaryota</taxon>
        <taxon>Viridiplantae</taxon>
        <taxon>Streptophyta</taxon>
        <taxon>Embryophyta</taxon>
        <taxon>Tracheophyta</taxon>
        <taxon>Spermatophyta</taxon>
        <taxon>Magnoliopsida</taxon>
        <taxon>eudicotyledons</taxon>
        <taxon>Gunneridae</taxon>
        <taxon>Pentapetalae</taxon>
        <taxon>rosids</taxon>
        <taxon>fabids</taxon>
        <taxon>Malpighiales</taxon>
        <taxon>Linaceae</taxon>
        <taxon>Linum</taxon>
    </lineage>
</organism>
<gene>
    <name evidence="7" type="ORF">LITE_LOCUS14392</name>
</gene>
<dbReference type="Proteomes" id="UP001154282">
    <property type="component" value="Unassembled WGS sequence"/>
</dbReference>
<dbReference type="GO" id="GO:0016102">
    <property type="term" value="P:diterpenoid biosynthetic process"/>
    <property type="evidence" value="ECO:0007669"/>
    <property type="project" value="InterPro"/>
</dbReference>
<dbReference type="InterPro" id="IPR005630">
    <property type="entry name" value="Terpene_synthase_metal-bd"/>
</dbReference>
<keyword evidence="2" id="KW-0479">Metal-binding</keyword>
<evidence type="ECO:0000313" key="8">
    <source>
        <dbReference type="Proteomes" id="UP001154282"/>
    </source>
</evidence>
<dbReference type="Pfam" id="PF01397">
    <property type="entry name" value="Terpene_synth"/>
    <property type="match status" value="1"/>
</dbReference>
<dbReference type="PANTHER" id="PTHR31225:SF93">
    <property type="entry name" value="ALPHA-HUMULENE_(-)-(E)-BETA-CARYOPHYLLENE SYNTHASE"/>
    <property type="match status" value="1"/>
</dbReference>
<dbReference type="GO" id="GO:0010333">
    <property type="term" value="F:terpene synthase activity"/>
    <property type="evidence" value="ECO:0007669"/>
    <property type="project" value="InterPro"/>
</dbReference>
<dbReference type="FunFam" id="1.50.10.130:FF:000001">
    <property type="entry name" value="Isoprene synthase, chloroplastic"/>
    <property type="match status" value="1"/>
</dbReference>
<dbReference type="PANTHER" id="PTHR31225">
    <property type="entry name" value="OS04G0344100 PROTEIN-RELATED"/>
    <property type="match status" value="1"/>
</dbReference>
<dbReference type="SUPFAM" id="SSF48576">
    <property type="entry name" value="Terpenoid synthases"/>
    <property type="match status" value="1"/>
</dbReference>
<evidence type="ECO:0000256" key="3">
    <source>
        <dbReference type="ARBA" id="ARBA00022842"/>
    </source>
</evidence>
<dbReference type="InterPro" id="IPR001906">
    <property type="entry name" value="Terpene_synth_N"/>
</dbReference>